<protein>
    <recommendedName>
        <fullName evidence="3">FAS1 domain-containing protein</fullName>
    </recommendedName>
</protein>
<feature type="signal peptide" evidence="2">
    <location>
        <begin position="1"/>
        <end position="17"/>
    </location>
</feature>
<organism evidence="4 5">
    <name type="scientific">Hevea brasiliensis</name>
    <name type="common">Para rubber tree</name>
    <name type="synonym">Siphonia brasiliensis</name>
    <dbReference type="NCBI Taxonomy" id="3981"/>
    <lineage>
        <taxon>Eukaryota</taxon>
        <taxon>Viridiplantae</taxon>
        <taxon>Streptophyta</taxon>
        <taxon>Embryophyta</taxon>
        <taxon>Tracheophyta</taxon>
        <taxon>Spermatophyta</taxon>
        <taxon>Magnoliopsida</taxon>
        <taxon>eudicotyledons</taxon>
        <taxon>Gunneridae</taxon>
        <taxon>Pentapetalae</taxon>
        <taxon>rosids</taxon>
        <taxon>fabids</taxon>
        <taxon>Malpighiales</taxon>
        <taxon>Euphorbiaceae</taxon>
        <taxon>Crotonoideae</taxon>
        <taxon>Micrandreae</taxon>
        <taxon>Hevea</taxon>
    </lineage>
</organism>
<reference evidence="4 5" key="1">
    <citation type="journal article" date="2023" name="Plant Biotechnol. J.">
        <title>Chromosome-level wild Hevea brasiliensis genome provides new tools for genomic-assisted breeding and valuable loci to elevate rubber yield.</title>
        <authorList>
            <person name="Cheng H."/>
            <person name="Song X."/>
            <person name="Hu Y."/>
            <person name="Wu T."/>
            <person name="Yang Q."/>
            <person name="An Z."/>
            <person name="Feng S."/>
            <person name="Deng Z."/>
            <person name="Wu W."/>
            <person name="Zeng X."/>
            <person name="Tu M."/>
            <person name="Wang X."/>
            <person name="Huang H."/>
        </authorList>
    </citation>
    <scope>NUCLEOTIDE SEQUENCE [LARGE SCALE GENOMIC DNA]</scope>
    <source>
        <strain evidence="4">MT/VB/25A 57/8</strain>
    </source>
</reference>
<dbReference type="PANTHER" id="PTHR36069:SF4">
    <property type="entry name" value="FASCICLIN-LIKE ARABINOGALACTAN FAMILY PROTEIN"/>
    <property type="match status" value="1"/>
</dbReference>
<evidence type="ECO:0000313" key="5">
    <source>
        <dbReference type="Proteomes" id="UP001174677"/>
    </source>
</evidence>
<dbReference type="Gene3D" id="2.30.180.10">
    <property type="entry name" value="FAS1 domain"/>
    <property type="match status" value="1"/>
</dbReference>
<evidence type="ECO:0000259" key="3">
    <source>
        <dbReference type="PROSITE" id="PS50213"/>
    </source>
</evidence>
<proteinExistence type="inferred from homology"/>
<name>A0ABQ9LPP9_HEVBR</name>
<dbReference type="SMART" id="SM00554">
    <property type="entry name" value="FAS1"/>
    <property type="match status" value="1"/>
</dbReference>
<dbReference type="Proteomes" id="UP001174677">
    <property type="component" value="Chromosome 10"/>
</dbReference>
<keyword evidence="5" id="KW-1185">Reference proteome</keyword>
<dbReference type="Pfam" id="PF02469">
    <property type="entry name" value="Fasciclin"/>
    <property type="match status" value="1"/>
</dbReference>
<sequence>MALLFLILLPLFGVGESQPSNPLNQTDLQVAMDDMRTSFYYGFVILLKILNSAPNSLHEGQITFLMPNDEELSKVALKLDNLQDFILSHSIPSELLLSHLLHFPNGTLVPSSVPNKMLRITNSGRLGLFVNNARVVTPNVCLNSLITCHGISTSMTFDSADSYPIKSSFVHVKRRPALH</sequence>
<dbReference type="InterPro" id="IPR036378">
    <property type="entry name" value="FAS1_dom_sf"/>
</dbReference>
<keyword evidence="2" id="KW-0732">Signal</keyword>
<dbReference type="PROSITE" id="PS50213">
    <property type="entry name" value="FAS1"/>
    <property type="match status" value="1"/>
</dbReference>
<dbReference type="SUPFAM" id="SSF82153">
    <property type="entry name" value="FAS1 domain"/>
    <property type="match status" value="1"/>
</dbReference>
<dbReference type="EMBL" id="JARPOI010000010">
    <property type="protein sequence ID" value="KAJ9169949.1"/>
    <property type="molecule type" value="Genomic_DNA"/>
</dbReference>
<dbReference type="PANTHER" id="PTHR36069">
    <property type="entry name" value="EXPRESSED PROTEIN-RELATED"/>
    <property type="match status" value="1"/>
</dbReference>
<feature type="domain" description="FAS1" evidence="3">
    <location>
        <begin position="24"/>
        <end position="155"/>
    </location>
</feature>
<evidence type="ECO:0000313" key="4">
    <source>
        <dbReference type="EMBL" id="KAJ9169949.1"/>
    </source>
</evidence>
<evidence type="ECO:0000256" key="1">
    <source>
        <dbReference type="ARBA" id="ARBA00007843"/>
    </source>
</evidence>
<comment type="similarity">
    <text evidence="1">Belongs to the fasciclin-like AGP family.</text>
</comment>
<dbReference type="InterPro" id="IPR053339">
    <property type="entry name" value="FAS1_domain_protein"/>
</dbReference>
<accession>A0ABQ9LPP9</accession>
<dbReference type="InterPro" id="IPR000782">
    <property type="entry name" value="FAS1_domain"/>
</dbReference>
<feature type="chain" id="PRO_5047520771" description="FAS1 domain-containing protein" evidence="2">
    <location>
        <begin position="18"/>
        <end position="179"/>
    </location>
</feature>
<comment type="caution">
    <text evidence="4">The sequence shown here is derived from an EMBL/GenBank/DDBJ whole genome shotgun (WGS) entry which is preliminary data.</text>
</comment>
<evidence type="ECO:0000256" key="2">
    <source>
        <dbReference type="SAM" id="SignalP"/>
    </source>
</evidence>
<gene>
    <name evidence="4" type="ORF">P3X46_018090</name>
</gene>